<dbReference type="InterPro" id="IPR023753">
    <property type="entry name" value="FAD/NAD-binding_dom"/>
</dbReference>
<evidence type="ECO:0000256" key="5">
    <source>
        <dbReference type="ARBA" id="ARBA00023002"/>
    </source>
</evidence>
<proteinExistence type="inferred from homology"/>
<dbReference type="STRING" id="1006006.Mcup_0728"/>
<protein>
    <submittedName>
        <fullName evidence="7">FAD-dependent pyridine nucleotide-disulfide oxidoreductase</fullName>
    </submittedName>
</protein>
<dbReference type="PATRIC" id="fig|1006006.8.peg.727"/>
<dbReference type="KEGG" id="mcn:Mcup_0728"/>
<dbReference type="InterPro" id="IPR036188">
    <property type="entry name" value="FAD/NAD-bd_sf"/>
</dbReference>
<evidence type="ECO:0000256" key="1">
    <source>
        <dbReference type="ARBA" id="ARBA00001974"/>
    </source>
</evidence>
<sequence>MRVVVLGGGFAGLSALNTYRDAIVVDSKEYFLLTHRLTDVIETGDPSLATIPYPKAVVQAKVVTVDFKDKIVKTSKGNIKYDKLIISLGYEQDTGRVKGTIQKLENLNDALEIRSKLPRVKNVAILGGGTLGVELAGSLREMGKNVYLIEQQDRLLSFMSKDSSNFAIQRLTELGVNVFLGTKVDEISGEVLKTNKDEIKVDLMILAAGFRGPSIINDLGLSNRNGRMLVDEYLKSIDKDDVYGAGDSMTTKGFVPMSAQVAVQSGAIAVQNAIGRDVKFTYKQVAIVLRIGSEYFGDMMGKFVRGPMAELAKRVGIYRAIRMVESI</sequence>
<evidence type="ECO:0000259" key="6">
    <source>
        <dbReference type="Pfam" id="PF07992"/>
    </source>
</evidence>
<dbReference type="PANTHER" id="PTHR42913:SF3">
    <property type="entry name" value="64 KDA MITOCHONDRIAL NADH DEHYDROGENASE (EUROFUNG)"/>
    <property type="match status" value="1"/>
</dbReference>
<evidence type="ECO:0000256" key="2">
    <source>
        <dbReference type="ARBA" id="ARBA00005272"/>
    </source>
</evidence>
<dbReference type="InterPro" id="IPR051169">
    <property type="entry name" value="NADH-Q_oxidoreductase"/>
</dbReference>
<feature type="domain" description="FAD/NAD(P)-binding" evidence="6">
    <location>
        <begin position="1"/>
        <end position="266"/>
    </location>
</feature>
<dbReference type="AlphaFoldDB" id="F4G1U4"/>
<dbReference type="GO" id="GO:0003955">
    <property type="term" value="F:NAD(P)H dehydrogenase (quinone) activity"/>
    <property type="evidence" value="ECO:0007669"/>
    <property type="project" value="TreeGrafter"/>
</dbReference>
<dbReference type="Gene3D" id="3.50.50.100">
    <property type="match status" value="1"/>
</dbReference>
<dbReference type="EMBL" id="CP002656">
    <property type="protein sequence ID" value="AEB94833.1"/>
    <property type="molecule type" value="Genomic_DNA"/>
</dbReference>
<dbReference type="Pfam" id="PF07992">
    <property type="entry name" value="Pyr_redox_2"/>
    <property type="match status" value="1"/>
</dbReference>
<dbReference type="PANTHER" id="PTHR42913">
    <property type="entry name" value="APOPTOSIS-INDUCING FACTOR 1"/>
    <property type="match status" value="1"/>
</dbReference>
<reference evidence="7 8" key="1">
    <citation type="journal article" date="2011" name="J. Bacteriol.">
        <title>Complete genome sequence of Metallosphaera cuprina, a metal sulfide-oxidizing archaeon from a hot spring.</title>
        <authorList>
            <person name="Liu L.J."/>
            <person name="You X.Y."/>
            <person name="Zheng H."/>
            <person name="Wang S."/>
            <person name="Jiang C.Y."/>
            <person name="Liu S.J."/>
        </authorList>
    </citation>
    <scope>NUCLEOTIDE SEQUENCE [LARGE SCALE GENOMIC DNA]</scope>
    <source>
        <strain evidence="7 8">Ar-4</strain>
    </source>
</reference>
<comment type="cofactor">
    <cofactor evidence="1">
        <name>FAD</name>
        <dbReference type="ChEBI" id="CHEBI:57692"/>
    </cofactor>
</comment>
<name>F4G1U4_METCR</name>
<dbReference type="HOGENOM" id="CLU_815399_0_0_2"/>
<dbReference type="Proteomes" id="UP000007812">
    <property type="component" value="Chromosome"/>
</dbReference>
<keyword evidence="3" id="KW-0285">Flavoprotein</keyword>
<comment type="similarity">
    <text evidence="2">Belongs to the NADH dehydrogenase family.</text>
</comment>
<keyword evidence="5" id="KW-0560">Oxidoreductase</keyword>
<dbReference type="GO" id="GO:0019646">
    <property type="term" value="P:aerobic electron transport chain"/>
    <property type="evidence" value="ECO:0007669"/>
    <property type="project" value="TreeGrafter"/>
</dbReference>
<dbReference type="RefSeq" id="WP_013737331.1">
    <property type="nucleotide sequence ID" value="NC_015435.1"/>
</dbReference>
<evidence type="ECO:0000313" key="8">
    <source>
        <dbReference type="Proteomes" id="UP000007812"/>
    </source>
</evidence>
<evidence type="ECO:0000313" key="7">
    <source>
        <dbReference type="EMBL" id="AEB94833.1"/>
    </source>
</evidence>
<keyword evidence="8" id="KW-1185">Reference proteome</keyword>
<accession>F4G1U4</accession>
<dbReference type="GeneID" id="10492919"/>
<evidence type="ECO:0000256" key="3">
    <source>
        <dbReference type="ARBA" id="ARBA00022630"/>
    </source>
</evidence>
<organism evidence="7 8">
    <name type="scientific">Metallosphaera cuprina (strain Ar-4)</name>
    <dbReference type="NCBI Taxonomy" id="1006006"/>
    <lineage>
        <taxon>Archaea</taxon>
        <taxon>Thermoproteota</taxon>
        <taxon>Thermoprotei</taxon>
        <taxon>Sulfolobales</taxon>
        <taxon>Sulfolobaceae</taxon>
        <taxon>Metallosphaera</taxon>
    </lineage>
</organism>
<evidence type="ECO:0000256" key="4">
    <source>
        <dbReference type="ARBA" id="ARBA00022827"/>
    </source>
</evidence>
<keyword evidence="4" id="KW-0274">FAD</keyword>
<gene>
    <name evidence="7" type="ordered locus">Mcup_0728</name>
</gene>
<dbReference type="eggNOG" id="arCOG01067">
    <property type="taxonomic scope" value="Archaea"/>
</dbReference>
<dbReference type="OrthoDB" id="38899at2157"/>
<dbReference type="PRINTS" id="PR00368">
    <property type="entry name" value="FADPNR"/>
</dbReference>
<dbReference type="SUPFAM" id="SSF51905">
    <property type="entry name" value="FAD/NAD(P)-binding domain"/>
    <property type="match status" value="1"/>
</dbReference>